<evidence type="ECO:0000313" key="2">
    <source>
        <dbReference type="Proteomes" id="UP000183209"/>
    </source>
</evidence>
<dbReference type="OrthoDB" id="725917at2"/>
<dbReference type="PROSITE" id="PS51257">
    <property type="entry name" value="PROKAR_LIPOPROTEIN"/>
    <property type="match status" value="1"/>
</dbReference>
<reference evidence="1 2" key="1">
    <citation type="submission" date="2016-10" db="EMBL/GenBank/DDBJ databases">
        <authorList>
            <person name="de Groot N.N."/>
        </authorList>
    </citation>
    <scope>NUCLEOTIDE SEQUENCE [LARGE SCALE GENOMIC DNA]</scope>
    <source>
        <strain evidence="1 2">CGMCC 1.6114</strain>
    </source>
</reference>
<dbReference type="Gene3D" id="1.25.40.390">
    <property type="match status" value="1"/>
</dbReference>
<name>A0A1I6S4E6_9FLAO</name>
<dbReference type="Proteomes" id="UP000183209">
    <property type="component" value="Unassembled WGS sequence"/>
</dbReference>
<dbReference type="EMBL" id="FPAG01000004">
    <property type="protein sequence ID" value="SFS71816.1"/>
    <property type="molecule type" value="Genomic_DNA"/>
</dbReference>
<dbReference type="SUPFAM" id="SSF48452">
    <property type="entry name" value="TPR-like"/>
    <property type="match status" value="1"/>
</dbReference>
<organism evidence="1 2">
    <name type="scientific">Zhouia amylolytica</name>
    <dbReference type="NCBI Taxonomy" id="376730"/>
    <lineage>
        <taxon>Bacteria</taxon>
        <taxon>Pseudomonadati</taxon>
        <taxon>Bacteroidota</taxon>
        <taxon>Flavobacteriia</taxon>
        <taxon>Flavobacteriales</taxon>
        <taxon>Flavobacteriaceae</taxon>
        <taxon>Zhouia</taxon>
    </lineage>
</organism>
<sequence length="493" mass="56290">MKQIKVFFMFIGIATIFGCSDLSDINENPNNVSQTHPQLLLTEIAFRAFQVEGTGAMYASRMLVQTDGENNYQYYNWNRGSFGDYNRLRDITKMMEEAERIESNAYKALAKFFRSYYFYDLTLTFGDIPYSDALKGEEEEIYTPSYDTQKEVFVGILNELEEANNLLKDNNEIIAGDIIYNGNAAQWRKLINSFRLKVLLTLSGKTSDAELNVGNTFASIFNNQPIIESNDDNGQLVFIDQDGSRYTEFNSSGYGSGMYMDSTFVRRLQDRKDPRLFIFCTTTKNAKEAGLAEDDFNAYEGGNPLAPYAEVNDKAAQGDVSKVNLRYSTDPTTEPHNLLSYSETEFILAEAALRGWIASDAKMHYENGVKASFEFYNDYAKGYGSYVDTQSAESYLSEPLVNFDNATTFEEQLELVMTQKYFTSFLQSGWRMYFDQLRTGYPEFAQAAGATPPTRWIYPQGEYLQNTQNVSEAITRQFGEGNDKIRETPWWLQ</sequence>
<dbReference type="InterPro" id="IPR011990">
    <property type="entry name" value="TPR-like_helical_dom_sf"/>
</dbReference>
<gene>
    <name evidence="1" type="ORF">SAMN04487906_1417</name>
</gene>
<evidence type="ECO:0000313" key="1">
    <source>
        <dbReference type="EMBL" id="SFS71816.1"/>
    </source>
</evidence>
<protein>
    <submittedName>
        <fullName evidence="1">Starch-binding associating with outer membrane</fullName>
    </submittedName>
</protein>
<accession>A0A1I6S4E6</accession>
<dbReference type="Pfam" id="PF12771">
    <property type="entry name" value="SusD-like_2"/>
    <property type="match status" value="1"/>
</dbReference>
<proteinExistence type="predicted"/>
<dbReference type="InterPro" id="IPR041662">
    <property type="entry name" value="SusD-like_2"/>
</dbReference>
<dbReference type="RefSeq" id="WP_074977886.1">
    <property type="nucleotide sequence ID" value="NZ_FPAG01000004.1"/>
</dbReference>
<dbReference type="AlphaFoldDB" id="A0A1I6S4E6"/>